<name>A0A9X3PIH0_9ACTN</name>
<dbReference type="EMBL" id="JAPZVQ010000001">
    <property type="protein sequence ID" value="MDA1383467.1"/>
    <property type="molecule type" value="Genomic_DNA"/>
</dbReference>
<accession>A0A9X3PIH0</accession>
<reference evidence="3" key="1">
    <citation type="submission" date="2022-12" db="EMBL/GenBank/DDBJ databases">
        <title>Gycomyces niveus sp.nov., a novel actinomycete isolated from soil in Shouguang.</title>
        <authorList>
            <person name="Yang X."/>
        </authorList>
    </citation>
    <scope>NUCLEOTIDE SEQUENCE</scope>
    <source>
        <strain evidence="3">DSM 44724</strain>
    </source>
</reference>
<proteinExistence type="predicted"/>
<feature type="region of interest" description="Disordered" evidence="1">
    <location>
        <begin position="76"/>
        <end position="95"/>
    </location>
</feature>
<evidence type="ECO:0000313" key="6">
    <source>
        <dbReference type="Proteomes" id="UP001183604"/>
    </source>
</evidence>
<reference evidence="4 6" key="2">
    <citation type="submission" date="2023-07" db="EMBL/GenBank/DDBJ databases">
        <title>Sequencing the genomes of 1000 actinobacteria strains.</title>
        <authorList>
            <person name="Klenk H.-P."/>
        </authorList>
    </citation>
    <scope>NUCLEOTIDE SEQUENCE [LARGE SCALE GENOMIC DNA]</scope>
    <source>
        <strain evidence="4 6">DSM 44724</strain>
    </source>
</reference>
<keyword evidence="6" id="KW-1185">Reference proteome</keyword>
<keyword evidence="2" id="KW-1133">Transmembrane helix</keyword>
<evidence type="ECO:0000313" key="4">
    <source>
        <dbReference type="EMBL" id="MDR7336473.1"/>
    </source>
</evidence>
<evidence type="ECO:0000313" key="5">
    <source>
        <dbReference type="Proteomes" id="UP001145799"/>
    </source>
</evidence>
<comment type="caution">
    <text evidence="3">The sequence shown here is derived from an EMBL/GenBank/DDBJ whole genome shotgun (WGS) entry which is preliminary data.</text>
</comment>
<organism evidence="3 5">
    <name type="scientific">Glycomyces lechevalierae</name>
    <dbReference type="NCBI Taxonomy" id="256034"/>
    <lineage>
        <taxon>Bacteria</taxon>
        <taxon>Bacillati</taxon>
        <taxon>Actinomycetota</taxon>
        <taxon>Actinomycetes</taxon>
        <taxon>Glycomycetales</taxon>
        <taxon>Glycomycetaceae</taxon>
        <taxon>Glycomyces</taxon>
    </lineage>
</organism>
<feature type="transmembrane region" description="Helical" evidence="2">
    <location>
        <begin position="12"/>
        <end position="34"/>
    </location>
</feature>
<dbReference type="RefSeq" id="WP_270119501.1">
    <property type="nucleotide sequence ID" value="NZ_BAAAOM010000002.1"/>
</dbReference>
<keyword evidence="2" id="KW-0472">Membrane</keyword>
<gene>
    <name evidence="4" type="ORF">J2S69_000192</name>
    <name evidence="3" type="ORF">O2L01_00625</name>
</gene>
<dbReference type="EMBL" id="JAVDYD010000001">
    <property type="protein sequence ID" value="MDR7336473.1"/>
    <property type="molecule type" value="Genomic_DNA"/>
</dbReference>
<dbReference type="Proteomes" id="UP001145799">
    <property type="component" value="Unassembled WGS sequence"/>
</dbReference>
<evidence type="ECO:0000313" key="3">
    <source>
        <dbReference type="EMBL" id="MDA1383467.1"/>
    </source>
</evidence>
<dbReference type="Proteomes" id="UP001183604">
    <property type="component" value="Unassembled WGS sequence"/>
</dbReference>
<protein>
    <submittedName>
        <fullName evidence="3">Uncharacterized protein</fullName>
    </submittedName>
</protein>
<evidence type="ECO:0000256" key="2">
    <source>
        <dbReference type="SAM" id="Phobius"/>
    </source>
</evidence>
<sequence>MTRPQRRRRRLPWLAGGAIVLSLAVILGTALYLVRTDEHTERADREAAEEQAEVAPAEVTTELCGAFDASGIRDVVPETDTGRTDADIGPDPDNAEIETTLTCWWGDQEQWTGWVLARFWPTEEAAAEAVDDDRAGTDGAGYETGDYTGGFSAVIPQEDGRELLGLITANGRVEAHAYAFLDPAVHDEDALWTALDDLQGQCKDVFAPFAY</sequence>
<keyword evidence="2" id="KW-0812">Transmembrane</keyword>
<dbReference type="AlphaFoldDB" id="A0A9X3PIH0"/>
<evidence type="ECO:0000256" key="1">
    <source>
        <dbReference type="SAM" id="MobiDB-lite"/>
    </source>
</evidence>